<dbReference type="PROSITE" id="PS00636">
    <property type="entry name" value="DNAJ_1"/>
    <property type="match status" value="1"/>
</dbReference>
<dbReference type="InterPro" id="IPR036869">
    <property type="entry name" value="J_dom_sf"/>
</dbReference>
<evidence type="ECO:0000313" key="3">
    <source>
        <dbReference type="EMBL" id="SMP74374.1"/>
    </source>
</evidence>
<dbReference type="GO" id="GO:0003677">
    <property type="term" value="F:DNA binding"/>
    <property type="evidence" value="ECO:0007669"/>
    <property type="project" value="UniProtKB-KW"/>
</dbReference>
<dbReference type="PANTHER" id="PTHR43096">
    <property type="entry name" value="DNAJ HOMOLOG 1, MITOCHONDRIAL-RELATED"/>
    <property type="match status" value="1"/>
</dbReference>
<proteinExistence type="predicted"/>
<reference evidence="3 4" key="1">
    <citation type="submission" date="2017-05" db="EMBL/GenBank/DDBJ databases">
        <authorList>
            <person name="Varghese N."/>
            <person name="Submissions S."/>
        </authorList>
    </citation>
    <scope>NUCLEOTIDE SEQUENCE [LARGE SCALE GENOMIC DNA]</scope>
    <source>
        <strain evidence="3 4">DSM 26001</strain>
    </source>
</reference>
<evidence type="ECO:0000313" key="4">
    <source>
        <dbReference type="Proteomes" id="UP001158049"/>
    </source>
</evidence>
<dbReference type="Gene3D" id="1.10.287.110">
    <property type="entry name" value="DnaJ domain"/>
    <property type="match status" value="1"/>
</dbReference>
<keyword evidence="1" id="KW-0143">Chaperone</keyword>
<dbReference type="PROSITE" id="PS50076">
    <property type="entry name" value="DNAJ_2"/>
    <property type="match status" value="1"/>
</dbReference>
<dbReference type="RefSeq" id="WP_283444427.1">
    <property type="nucleotide sequence ID" value="NZ_FXUL01000020.1"/>
</dbReference>
<dbReference type="CDD" id="cd06257">
    <property type="entry name" value="DnaJ"/>
    <property type="match status" value="1"/>
</dbReference>
<dbReference type="EMBL" id="FXUL01000020">
    <property type="protein sequence ID" value="SMP74374.1"/>
    <property type="molecule type" value="Genomic_DNA"/>
</dbReference>
<sequence>MEYKDYYAALGVERTADAKEIKKAYRRLAHKFHPDISKDPEGEAKFKEIQEAYATLKDPEKREAYDQLGRRPAGERFEPPPDWAQDFGGPGNFGDVDLADLLAAFAARRGGHQTRRPQRGQDVEATAAVTLEQVHDGAEIELRLNLPEYDAQGLLHHVPRTFRVRIPKGAADGQRLRLAGKGGPGIHGGQAGDLYIVMKLVPHPLYRVSGRDLYMDLPLTPSEAVLGGEVEVPTLRGRVEMKIAPGTTSGRQLRLARRGLPAADGEHGDLYAVVRIDVPKSPGERERALYAELAKESHFNPRAHFPRKG</sequence>
<dbReference type="InterPro" id="IPR018253">
    <property type="entry name" value="DnaJ_domain_CS"/>
</dbReference>
<dbReference type="PRINTS" id="PR00625">
    <property type="entry name" value="JDOMAIN"/>
</dbReference>
<keyword evidence="3" id="KW-0238">DNA-binding</keyword>
<dbReference type="InterPro" id="IPR008971">
    <property type="entry name" value="HSP40/DnaJ_pept-bd"/>
</dbReference>
<accession>A0ABY1QKP9</accession>
<dbReference type="SUPFAM" id="SSF49493">
    <property type="entry name" value="HSP40/DnaJ peptide-binding domain"/>
    <property type="match status" value="2"/>
</dbReference>
<evidence type="ECO:0000256" key="1">
    <source>
        <dbReference type="ARBA" id="ARBA00023186"/>
    </source>
</evidence>
<dbReference type="PANTHER" id="PTHR43096:SF52">
    <property type="entry name" value="DNAJ HOMOLOG 1, MITOCHONDRIAL-RELATED"/>
    <property type="match status" value="1"/>
</dbReference>
<keyword evidence="4" id="KW-1185">Reference proteome</keyword>
<dbReference type="Proteomes" id="UP001158049">
    <property type="component" value="Unassembled WGS sequence"/>
</dbReference>
<name>A0ABY1QKP9_9BURK</name>
<dbReference type="Gene3D" id="2.60.260.20">
    <property type="entry name" value="Urease metallochaperone UreE, N-terminal domain"/>
    <property type="match status" value="2"/>
</dbReference>
<protein>
    <submittedName>
        <fullName evidence="3">Curved DNA-binding protein</fullName>
    </submittedName>
</protein>
<comment type="caution">
    <text evidence="3">The sequence shown here is derived from an EMBL/GenBank/DDBJ whole genome shotgun (WGS) entry which is preliminary data.</text>
</comment>
<dbReference type="CDD" id="cd10747">
    <property type="entry name" value="DnaJ_C"/>
    <property type="match status" value="1"/>
</dbReference>
<organism evidence="3 4">
    <name type="scientific">Noviherbaspirillum suwonense</name>
    <dbReference type="NCBI Taxonomy" id="1224511"/>
    <lineage>
        <taxon>Bacteria</taxon>
        <taxon>Pseudomonadati</taxon>
        <taxon>Pseudomonadota</taxon>
        <taxon>Betaproteobacteria</taxon>
        <taxon>Burkholderiales</taxon>
        <taxon>Oxalobacteraceae</taxon>
        <taxon>Noviherbaspirillum</taxon>
    </lineage>
</organism>
<dbReference type="Pfam" id="PF01556">
    <property type="entry name" value="DnaJ_C"/>
    <property type="match status" value="1"/>
</dbReference>
<dbReference type="SUPFAM" id="SSF46565">
    <property type="entry name" value="Chaperone J-domain"/>
    <property type="match status" value="1"/>
</dbReference>
<gene>
    <name evidence="3" type="ORF">SAMN06295970_120118</name>
</gene>
<feature type="domain" description="J" evidence="2">
    <location>
        <begin position="5"/>
        <end position="69"/>
    </location>
</feature>
<evidence type="ECO:0000259" key="2">
    <source>
        <dbReference type="PROSITE" id="PS50076"/>
    </source>
</evidence>
<dbReference type="InterPro" id="IPR001623">
    <property type="entry name" value="DnaJ_domain"/>
</dbReference>
<dbReference type="Pfam" id="PF00226">
    <property type="entry name" value="DnaJ"/>
    <property type="match status" value="1"/>
</dbReference>
<dbReference type="SMART" id="SM00271">
    <property type="entry name" value="DnaJ"/>
    <property type="match status" value="1"/>
</dbReference>
<dbReference type="InterPro" id="IPR002939">
    <property type="entry name" value="DnaJ_C"/>
</dbReference>